<dbReference type="STRING" id="1745343.A0A2J6PEX8"/>
<sequence>MGSVVFIQTQQGYVAYQFKPGHDNNISVRDAAKHTRLQSKMFAGYLGKENDNLLSRLDENIMKFVKLIDDKYVTTGAEFKPMDIGRKAQYFTIDVVSTLAFDFEAQTQPQKRSVLFSSISQRIPRP</sequence>
<dbReference type="EMBL" id="KZ613547">
    <property type="protein sequence ID" value="PMD12588.1"/>
    <property type="molecule type" value="Genomic_DNA"/>
</dbReference>
<keyword evidence="2" id="KW-1185">Reference proteome</keyword>
<dbReference type="GO" id="GO:0016705">
    <property type="term" value="F:oxidoreductase activity, acting on paired donors, with incorporation or reduction of molecular oxygen"/>
    <property type="evidence" value="ECO:0007669"/>
    <property type="project" value="InterPro"/>
</dbReference>
<evidence type="ECO:0000313" key="2">
    <source>
        <dbReference type="Proteomes" id="UP000235672"/>
    </source>
</evidence>
<dbReference type="Gene3D" id="1.10.630.10">
    <property type="entry name" value="Cytochrome P450"/>
    <property type="match status" value="1"/>
</dbReference>
<name>A0A2J6PEX8_9HELO</name>
<accession>A0A2J6PEX8</accession>
<gene>
    <name evidence="1" type="ORF">NA56DRAFT_712990</name>
</gene>
<dbReference type="GO" id="GO:0004497">
    <property type="term" value="F:monooxygenase activity"/>
    <property type="evidence" value="ECO:0007669"/>
    <property type="project" value="InterPro"/>
</dbReference>
<proteinExistence type="predicted"/>
<organism evidence="1 2">
    <name type="scientific">Hyaloscypha hepaticicola</name>
    <dbReference type="NCBI Taxonomy" id="2082293"/>
    <lineage>
        <taxon>Eukaryota</taxon>
        <taxon>Fungi</taxon>
        <taxon>Dikarya</taxon>
        <taxon>Ascomycota</taxon>
        <taxon>Pezizomycotina</taxon>
        <taxon>Leotiomycetes</taxon>
        <taxon>Helotiales</taxon>
        <taxon>Hyaloscyphaceae</taxon>
        <taxon>Hyaloscypha</taxon>
    </lineage>
</organism>
<dbReference type="GO" id="GO:0005506">
    <property type="term" value="F:iron ion binding"/>
    <property type="evidence" value="ECO:0007669"/>
    <property type="project" value="InterPro"/>
</dbReference>
<dbReference type="InterPro" id="IPR036396">
    <property type="entry name" value="Cyt_P450_sf"/>
</dbReference>
<evidence type="ECO:0000313" key="1">
    <source>
        <dbReference type="EMBL" id="PMD12588.1"/>
    </source>
</evidence>
<dbReference type="Proteomes" id="UP000235672">
    <property type="component" value="Unassembled WGS sequence"/>
</dbReference>
<reference evidence="1 2" key="1">
    <citation type="submission" date="2016-05" db="EMBL/GenBank/DDBJ databases">
        <title>A degradative enzymes factory behind the ericoid mycorrhizal symbiosis.</title>
        <authorList>
            <consortium name="DOE Joint Genome Institute"/>
            <person name="Martino E."/>
            <person name="Morin E."/>
            <person name="Grelet G."/>
            <person name="Kuo A."/>
            <person name="Kohler A."/>
            <person name="Daghino S."/>
            <person name="Barry K."/>
            <person name="Choi C."/>
            <person name="Cichocki N."/>
            <person name="Clum A."/>
            <person name="Copeland A."/>
            <person name="Hainaut M."/>
            <person name="Haridas S."/>
            <person name="Labutti K."/>
            <person name="Lindquist E."/>
            <person name="Lipzen A."/>
            <person name="Khouja H.-R."/>
            <person name="Murat C."/>
            <person name="Ohm R."/>
            <person name="Olson A."/>
            <person name="Spatafora J."/>
            <person name="Veneault-Fourrey C."/>
            <person name="Henrissat B."/>
            <person name="Grigoriev I."/>
            <person name="Martin F."/>
            <person name="Perotto S."/>
        </authorList>
    </citation>
    <scope>NUCLEOTIDE SEQUENCE [LARGE SCALE GENOMIC DNA]</scope>
    <source>
        <strain evidence="1 2">UAMH 7357</strain>
    </source>
</reference>
<dbReference type="GO" id="GO:0020037">
    <property type="term" value="F:heme binding"/>
    <property type="evidence" value="ECO:0007669"/>
    <property type="project" value="InterPro"/>
</dbReference>
<protein>
    <submittedName>
        <fullName evidence="1">Uncharacterized protein</fullName>
    </submittedName>
</protein>
<dbReference type="OrthoDB" id="3934656at2759"/>
<dbReference type="AlphaFoldDB" id="A0A2J6PEX8"/>